<keyword evidence="2" id="KW-0732">Signal</keyword>
<organism evidence="3 4">
    <name type="scientific">Clytia hemisphaerica</name>
    <dbReference type="NCBI Taxonomy" id="252671"/>
    <lineage>
        <taxon>Eukaryota</taxon>
        <taxon>Metazoa</taxon>
        <taxon>Cnidaria</taxon>
        <taxon>Hydrozoa</taxon>
        <taxon>Hydroidolina</taxon>
        <taxon>Leptothecata</taxon>
        <taxon>Obeliida</taxon>
        <taxon>Clytiidae</taxon>
        <taxon>Clytia</taxon>
    </lineage>
</organism>
<sequence>MANTVWVLLLFSAFFVTHDTKPIPKNWYRKIGPNGQPTEKPINQATKEAEIRRQLDSLRSQMVALTQQLPNNGGLSSSEKQRLSSNGVANSGDDPLNVFCYYYFSSGFSKGHASNSDSGSTITINNSTELVVDIWVKKNGTRVASGLQSDYNSLYYPGIFDFLASLTTRCF</sequence>
<evidence type="ECO:0000256" key="2">
    <source>
        <dbReference type="SAM" id="SignalP"/>
    </source>
</evidence>
<dbReference type="AlphaFoldDB" id="A0A7M6DLD3"/>
<reference evidence="3" key="1">
    <citation type="submission" date="2021-01" db="UniProtKB">
        <authorList>
            <consortium name="EnsemblMetazoa"/>
        </authorList>
    </citation>
    <scope>IDENTIFICATION</scope>
</reference>
<evidence type="ECO:0000313" key="4">
    <source>
        <dbReference type="Proteomes" id="UP000594262"/>
    </source>
</evidence>
<keyword evidence="4" id="KW-1185">Reference proteome</keyword>
<feature type="chain" id="PRO_5029772581" description="Cnidarian restricted protein" evidence="2">
    <location>
        <begin position="21"/>
        <end position="171"/>
    </location>
</feature>
<accession>A0A7M6DLD3</accession>
<feature type="region of interest" description="Disordered" evidence="1">
    <location>
        <begin position="69"/>
        <end position="89"/>
    </location>
</feature>
<feature type="signal peptide" evidence="2">
    <location>
        <begin position="1"/>
        <end position="20"/>
    </location>
</feature>
<evidence type="ECO:0008006" key="5">
    <source>
        <dbReference type="Google" id="ProtNLM"/>
    </source>
</evidence>
<evidence type="ECO:0000256" key="1">
    <source>
        <dbReference type="SAM" id="MobiDB-lite"/>
    </source>
</evidence>
<evidence type="ECO:0000313" key="3">
    <source>
        <dbReference type="EnsemblMetazoa" id="CLYHEMP014851.1"/>
    </source>
</evidence>
<protein>
    <recommendedName>
        <fullName evidence="5">Cnidarian restricted protein</fullName>
    </recommendedName>
</protein>
<proteinExistence type="predicted"/>
<dbReference type="EnsemblMetazoa" id="CLYHEMT014851.1">
    <property type="protein sequence ID" value="CLYHEMP014851.1"/>
    <property type="gene ID" value="CLYHEMG014851"/>
</dbReference>
<dbReference type="Proteomes" id="UP000594262">
    <property type="component" value="Unplaced"/>
</dbReference>
<name>A0A7M6DLD3_9CNID</name>